<dbReference type="InterPro" id="IPR020845">
    <property type="entry name" value="AMP-binding_CS"/>
</dbReference>
<dbReference type="Gene3D" id="3.40.50.12780">
    <property type="entry name" value="N-terminal domain of ligase-like"/>
    <property type="match status" value="1"/>
</dbReference>
<dbReference type="Gene3D" id="3.30.300.30">
    <property type="match status" value="1"/>
</dbReference>
<dbReference type="PANTHER" id="PTHR45398">
    <property type="match status" value="1"/>
</dbReference>
<evidence type="ECO:0000313" key="3">
    <source>
        <dbReference type="Proteomes" id="UP001302443"/>
    </source>
</evidence>
<dbReference type="EMBL" id="CP135990">
    <property type="protein sequence ID" value="WPA92309.1"/>
    <property type="molecule type" value="Genomic_DNA"/>
</dbReference>
<name>A0ABZ0N461_9GAMM</name>
<reference evidence="2 3" key="1">
    <citation type="submission" date="2023-09" db="EMBL/GenBank/DDBJ databases">
        <title>Genomic Revisitation and Reclassification of the Genus Providencia.</title>
        <authorList>
            <person name="Dong X."/>
        </authorList>
    </citation>
    <scope>NUCLEOTIDE SEQUENCE [LARGE SCALE GENOMIC DNA]</scope>
    <source>
        <strain evidence="2 3">D4759</strain>
    </source>
</reference>
<organism evidence="2 3">
    <name type="scientific">Providencia zhijiangensis</name>
    <dbReference type="NCBI Taxonomy" id="3053982"/>
    <lineage>
        <taxon>Bacteria</taxon>
        <taxon>Pseudomonadati</taxon>
        <taxon>Pseudomonadota</taxon>
        <taxon>Gammaproteobacteria</taxon>
        <taxon>Enterobacterales</taxon>
        <taxon>Morganellaceae</taxon>
        <taxon>Providencia</taxon>
    </lineage>
</organism>
<protein>
    <submittedName>
        <fullName evidence="2">AMP-binding protein</fullName>
    </submittedName>
</protein>
<dbReference type="PANTHER" id="PTHR45398:SF1">
    <property type="entry name" value="ENZYME, PUTATIVE (JCVI)-RELATED"/>
    <property type="match status" value="1"/>
</dbReference>
<keyword evidence="3" id="KW-1185">Reference proteome</keyword>
<gene>
    <name evidence="2" type="ORF">QS795_000590</name>
</gene>
<dbReference type="Proteomes" id="UP001302443">
    <property type="component" value="Chromosome"/>
</dbReference>
<dbReference type="RefSeq" id="WP_318626720.1">
    <property type="nucleotide sequence ID" value="NZ_CP135990.1"/>
</dbReference>
<dbReference type="Pfam" id="PF00501">
    <property type="entry name" value="AMP-binding"/>
    <property type="match status" value="1"/>
</dbReference>
<dbReference type="InterPro" id="IPR045851">
    <property type="entry name" value="AMP-bd_C_sf"/>
</dbReference>
<sequence length="430" mass="48872">MPRLLHQKKMINQQQLQQKVAAIYTEIAQHSAQECVLLCHDSYYFIIALLATLHTGKTPVLLGHNNLDKLLGEHDNQQLILTDGKIEKSDKLWSIPHMLETTSVQTSFTLPAINPQTALILYTSGSSGNAKKVVKTVESMDTEARWLAQRWQTQFNTSLVKGSVSHNHLYGLTFRIWLPLSMGYLIDTQMVEFPEQLMDETPFIFITSPVFLHYMDTALSPPTWTFMVSAGGALAPQLAQKIFGWSGTAIHEIYGSTETGIIAYREQPSQDSGWQPFSELSLIPCGEQRYQLCSPLLCGHQPFLLDDKLSFTENGRFELLGRVDRIIKIGEKRVSITEIENKLRQFELIDDVGIVAVQRNNRTYLGAVVVTSTPTEKLSQQQISVWRQELKKCIDPIAIPRYWRQVTTIPLNNQSKRSWSQLQELFNVSH</sequence>
<dbReference type="SUPFAM" id="SSF56801">
    <property type="entry name" value="Acetyl-CoA synthetase-like"/>
    <property type="match status" value="1"/>
</dbReference>
<dbReference type="PROSITE" id="PS00455">
    <property type="entry name" value="AMP_BINDING"/>
    <property type="match status" value="1"/>
</dbReference>
<evidence type="ECO:0000259" key="1">
    <source>
        <dbReference type="Pfam" id="PF00501"/>
    </source>
</evidence>
<feature type="domain" description="AMP-dependent synthetase/ligase" evidence="1">
    <location>
        <begin position="64"/>
        <end position="267"/>
    </location>
</feature>
<dbReference type="InterPro" id="IPR042099">
    <property type="entry name" value="ANL_N_sf"/>
</dbReference>
<evidence type="ECO:0000313" key="2">
    <source>
        <dbReference type="EMBL" id="WPA92309.1"/>
    </source>
</evidence>
<accession>A0ABZ0N461</accession>
<proteinExistence type="predicted"/>
<dbReference type="InterPro" id="IPR000873">
    <property type="entry name" value="AMP-dep_synth/lig_dom"/>
</dbReference>